<feature type="compositionally biased region" description="Polar residues" evidence="1">
    <location>
        <begin position="367"/>
        <end position="403"/>
    </location>
</feature>
<name>A0A8H3DCG7_9AGAM</name>
<dbReference type="EMBL" id="CAJMWY010004123">
    <property type="protein sequence ID" value="CAE6520293.1"/>
    <property type="molecule type" value="Genomic_DNA"/>
</dbReference>
<feature type="compositionally biased region" description="Basic and acidic residues" evidence="1">
    <location>
        <begin position="139"/>
        <end position="152"/>
    </location>
</feature>
<gene>
    <name evidence="3" type="ORF">RDB_LOCUS154462</name>
    <name evidence="2" type="ORF">RDB_LOCUS38457</name>
</gene>
<reference evidence="3" key="1">
    <citation type="submission" date="2021-01" db="EMBL/GenBank/DDBJ databases">
        <authorList>
            <person name="Kaushik A."/>
        </authorList>
    </citation>
    <scope>NUCLEOTIDE SEQUENCE</scope>
    <source>
        <strain evidence="2">AG4-R118</strain>
        <strain evidence="3">AG4-RS23</strain>
    </source>
</reference>
<sequence>MPRKLVCVFGTEFYRDHANSRLLIKYMVCNKYKQLVHYAWSDVPLSVESAPPKSSGFKRLLRRRTKTVQKVSPPLYTQAVSDTYGFLSENYQPGDEVILFPVTGLEEDWIVLRAAARVLIEHLEAGTEPARVAPAPDPATDKDREIFGDRPKAEPPNHILGKRIESSLAVVYRATDSVTEINNFLLQEFPLSVKQIFTFNWSTGRENYCNTFRDDVGQVTSREVCYFKDIQWHIPVVTNATMGFIDYQRVHTKAWESVRHSTPRTLISLPAPLIPERPPPVTASPITPRKLSFAISFGRKQNSAPRSSTLPNLRTARRSSTLMSGYTTGRRSDTLMSGFTTNPLATPISSPPVTPNSASPFIPSPHSGLTSHLSGSPHTSTNITQSPRGSADSTHSSRISIDTTHPPLREAYNSLPGMTKHQVWTYPAFRDAEGNYALPERVVWRSLRE</sequence>
<evidence type="ECO:0000313" key="2">
    <source>
        <dbReference type="EMBL" id="CAE6433365.1"/>
    </source>
</evidence>
<feature type="region of interest" description="Disordered" evidence="1">
    <location>
        <begin position="298"/>
        <end position="414"/>
    </location>
</feature>
<protein>
    <submittedName>
        <fullName evidence="3">Uncharacterized protein</fullName>
    </submittedName>
</protein>
<evidence type="ECO:0000313" key="3">
    <source>
        <dbReference type="EMBL" id="CAE6520293.1"/>
    </source>
</evidence>
<evidence type="ECO:0000313" key="4">
    <source>
        <dbReference type="Proteomes" id="UP000663861"/>
    </source>
</evidence>
<dbReference type="AlphaFoldDB" id="A0A8H3DCG7"/>
<feature type="compositionally biased region" description="Polar residues" evidence="1">
    <location>
        <begin position="299"/>
        <end position="348"/>
    </location>
</feature>
<accession>A0A8H3DCG7</accession>
<evidence type="ECO:0000256" key="1">
    <source>
        <dbReference type="SAM" id="MobiDB-lite"/>
    </source>
</evidence>
<comment type="caution">
    <text evidence="3">The sequence shown here is derived from an EMBL/GenBank/DDBJ whole genome shotgun (WGS) entry which is preliminary data.</text>
</comment>
<dbReference type="Proteomes" id="UP000663861">
    <property type="component" value="Unassembled WGS sequence"/>
</dbReference>
<proteinExistence type="predicted"/>
<dbReference type="OrthoDB" id="340608at2759"/>
<dbReference type="Proteomes" id="UP000663888">
    <property type="component" value="Unassembled WGS sequence"/>
</dbReference>
<feature type="region of interest" description="Disordered" evidence="1">
    <location>
        <begin position="130"/>
        <end position="152"/>
    </location>
</feature>
<organism evidence="3 4">
    <name type="scientific">Rhizoctonia solani</name>
    <dbReference type="NCBI Taxonomy" id="456999"/>
    <lineage>
        <taxon>Eukaryota</taxon>
        <taxon>Fungi</taxon>
        <taxon>Dikarya</taxon>
        <taxon>Basidiomycota</taxon>
        <taxon>Agaricomycotina</taxon>
        <taxon>Agaricomycetes</taxon>
        <taxon>Cantharellales</taxon>
        <taxon>Ceratobasidiaceae</taxon>
        <taxon>Rhizoctonia</taxon>
    </lineage>
</organism>
<dbReference type="EMBL" id="CAJMWX010000825">
    <property type="protein sequence ID" value="CAE6433365.1"/>
    <property type="molecule type" value="Genomic_DNA"/>
</dbReference>